<dbReference type="AlphaFoldDB" id="A0A837HQH9"/>
<feature type="compositionally biased region" description="Acidic residues" evidence="1">
    <location>
        <begin position="1"/>
        <end position="11"/>
    </location>
</feature>
<evidence type="ECO:0000313" key="3">
    <source>
        <dbReference type="EMBL" id="KKR20044.1"/>
    </source>
</evidence>
<reference evidence="3 4" key="1">
    <citation type="journal article" date="2015" name="Nature">
        <title>rRNA introns, odd ribosomes, and small enigmatic genomes across a large radiation of phyla.</title>
        <authorList>
            <person name="Brown C.T."/>
            <person name="Hug L.A."/>
            <person name="Thomas B.C."/>
            <person name="Sharon I."/>
            <person name="Castelle C.J."/>
            <person name="Singh A."/>
            <person name="Wilkins M.J."/>
            <person name="Williams K.H."/>
            <person name="Banfield J.F."/>
        </authorList>
    </citation>
    <scope>NUCLEOTIDE SEQUENCE [LARGE SCALE GENOMIC DNA]</scope>
</reference>
<sequence>MIDNCQGEEPETTGKIRNEKGQFVPGVSGNPAGRPKGQTIKNKIKLILEEGPGRLEEFVERLIAENPALVWQMLEGKPPQDLNLGSNPDLPFTIKIIRDERENNQTISDTV</sequence>
<gene>
    <name evidence="3" type="ORF">UT51_C0009G0018</name>
</gene>
<feature type="domain" description="DUF5681" evidence="2">
    <location>
        <begin position="20"/>
        <end position="48"/>
    </location>
</feature>
<feature type="region of interest" description="Disordered" evidence="1">
    <location>
        <begin position="1"/>
        <end position="38"/>
    </location>
</feature>
<dbReference type="EMBL" id="LBXB01000009">
    <property type="protein sequence ID" value="KKR20044.1"/>
    <property type="molecule type" value="Genomic_DNA"/>
</dbReference>
<evidence type="ECO:0000256" key="1">
    <source>
        <dbReference type="SAM" id="MobiDB-lite"/>
    </source>
</evidence>
<accession>A0A837HQH9</accession>
<name>A0A837HQH9_9BACT</name>
<evidence type="ECO:0000259" key="2">
    <source>
        <dbReference type="Pfam" id="PF18932"/>
    </source>
</evidence>
<dbReference type="Pfam" id="PF18932">
    <property type="entry name" value="DUF5681"/>
    <property type="match status" value="1"/>
</dbReference>
<proteinExistence type="predicted"/>
<protein>
    <recommendedName>
        <fullName evidence="2">DUF5681 domain-containing protein</fullName>
    </recommendedName>
</protein>
<evidence type="ECO:0000313" key="4">
    <source>
        <dbReference type="Proteomes" id="UP000034656"/>
    </source>
</evidence>
<dbReference type="Proteomes" id="UP000034656">
    <property type="component" value="Unassembled WGS sequence"/>
</dbReference>
<dbReference type="InterPro" id="IPR043736">
    <property type="entry name" value="DUF5681"/>
</dbReference>
<organism evidence="3 4">
    <name type="scientific">Candidatus Nomurabacteria bacterium GW2011_GWC2_39_41</name>
    <dbReference type="NCBI Taxonomy" id="1618754"/>
    <lineage>
        <taxon>Bacteria</taxon>
        <taxon>Candidatus Nomuraibacteriota</taxon>
    </lineage>
</organism>
<comment type="caution">
    <text evidence="3">The sequence shown here is derived from an EMBL/GenBank/DDBJ whole genome shotgun (WGS) entry which is preliminary data.</text>
</comment>